<evidence type="ECO:0000313" key="2">
    <source>
        <dbReference type="EMBL" id="KIJ25619.1"/>
    </source>
</evidence>
<sequence length="197" mass="21003">MGELARSLRLTRIRIHLRHRIRGRVRVAEFEVIANRVVHPFHIAFILALAPLLPRALAPPLLNNLPLIHTLPQLLALALLPFFALTRPGPHAHPHLPAAPPQSRDLSLRVAPQALSRPPHQAVHDAGRGERASDGLWSPSLANHLARPGRTADAEGAVVPETEKETNSGAGGPGWGAGCCCAGAGAEGVIGSASRRW</sequence>
<dbReference type="AlphaFoldDB" id="A0A0C9TUU4"/>
<feature type="region of interest" description="Disordered" evidence="1">
    <location>
        <begin position="147"/>
        <end position="174"/>
    </location>
</feature>
<dbReference type="HOGENOM" id="CLU_1384956_0_0_1"/>
<gene>
    <name evidence="2" type="ORF">M422DRAFT_273376</name>
</gene>
<name>A0A0C9TUU4_SPHS4</name>
<keyword evidence="3" id="KW-1185">Reference proteome</keyword>
<evidence type="ECO:0000256" key="1">
    <source>
        <dbReference type="SAM" id="MobiDB-lite"/>
    </source>
</evidence>
<protein>
    <submittedName>
        <fullName evidence="2">Uncharacterized protein</fullName>
    </submittedName>
</protein>
<proteinExistence type="predicted"/>
<organism evidence="2 3">
    <name type="scientific">Sphaerobolus stellatus (strain SS14)</name>
    <dbReference type="NCBI Taxonomy" id="990650"/>
    <lineage>
        <taxon>Eukaryota</taxon>
        <taxon>Fungi</taxon>
        <taxon>Dikarya</taxon>
        <taxon>Basidiomycota</taxon>
        <taxon>Agaricomycotina</taxon>
        <taxon>Agaricomycetes</taxon>
        <taxon>Phallomycetidae</taxon>
        <taxon>Geastrales</taxon>
        <taxon>Sphaerobolaceae</taxon>
        <taxon>Sphaerobolus</taxon>
    </lineage>
</organism>
<evidence type="ECO:0000313" key="3">
    <source>
        <dbReference type="Proteomes" id="UP000054279"/>
    </source>
</evidence>
<dbReference type="Proteomes" id="UP000054279">
    <property type="component" value="Unassembled WGS sequence"/>
</dbReference>
<reference evidence="2 3" key="1">
    <citation type="submission" date="2014-06" db="EMBL/GenBank/DDBJ databases">
        <title>Evolutionary Origins and Diversification of the Mycorrhizal Mutualists.</title>
        <authorList>
            <consortium name="DOE Joint Genome Institute"/>
            <consortium name="Mycorrhizal Genomics Consortium"/>
            <person name="Kohler A."/>
            <person name="Kuo A."/>
            <person name="Nagy L.G."/>
            <person name="Floudas D."/>
            <person name="Copeland A."/>
            <person name="Barry K.W."/>
            <person name="Cichocki N."/>
            <person name="Veneault-Fourrey C."/>
            <person name="LaButti K."/>
            <person name="Lindquist E.A."/>
            <person name="Lipzen A."/>
            <person name="Lundell T."/>
            <person name="Morin E."/>
            <person name="Murat C."/>
            <person name="Riley R."/>
            <person name="Ohm R."/>
            <person name="Sun H."/>
            <person name="Tunlid A."/>
            <person name="Henrissat B."/>
            <person name="Grigoriev I.V."/>
            <person name="Hibbett D.S."/>
            <person name="Martin F."/>
        </authorList>
    </citation>
    <scope>NUCLEOTIDE SEQUENCE [LARGE SCALE GENOMIC DNA]</scope>
    <source>
        <strain evidence="2 3">SS14</strain>
    </source>
</reference>
<accession>A0A0C9TUU4</accession>
<dbReference type="EMBL" id="KN837405">
    <property type="protein sequence ID" value="KIJ25619.1"/>
    <property type="molecule type" value="Genomic_DNA"/>
</dbReference>